<dbReference type="Proteomes" id="UP001162734">
    <property type="component" value="Chromosome"/>
</dbReference>
<protein>
    <submittedName>
        <fullName evidence="12">Tol-Pal system subunit TolQ</fullName>
    </submittedName>
</protein>
<dbReference type="NCBIfam" id="TIGR02796">
    <property type="entry name" value="tolQ"/>
    <property type="match status" value="1"/>
</dbReference>
<keyword evidence="13" id="KW-1185">Reference proteome</keyword>
<feature type="transmembrane region" description="Helical" evidence="10">
    <location>
        <begin position="152"/>
        <end position="175"/>
    </location>
</feature>
<keyword evidence="9" id="KW-0813">Transport</keyword>
<sequence>MSPFGPPFAALRPVFGAAARAGDLDYVEIIRNSGPVVMAVLLVLLAASVVSWAIIFKKWLRLRQAQVQSLEFLDAFWQSRRLDSIYQKAENLSASPVSQVFRAGYVELSKVTAKKGGEGESPLVDQMGGIENVERALKRAAMSEVTALEATIPFLGTTASAAPFIGLFGTVWGIMRAFNDIYQMGNANLATVAKPISEALIATAFGLFAAIPAVVFYNYFVSRIRVLDSEMTNFSNDFLNIVRRTFFA</sequence>
<keyword evidence="4" id="KW-0132">Cell division</keyword>
<organism evidence="12 13">
    <name type="scientific">Anaeromyxobacter paludicola</name>
    <dbReference type="NCBI Taxonomy" id="2918171"/>
    <lineage>
        <taxon>Bacteria</taxon>
        <taxon>Pseudomonadati</taxon>
        <taxon>Myxococcota</taxon>
        <taxon>Myxococcia</taxon>
        <taxon>Myxococcales</taxon>
        <taxon>Cystobacterineae</taxon>
        <taxon>Anaeromyxobacteraceae</taxon>
        <taxon>Anaeromyxobacter</taxon>
    </lineage>
</organism>
<dbReference type="InterPro" id="IPR050790">
    <property type="entry name" value="ExbB/TolQ_transport"/>
</dbReference>
<gene>
    <name evidence="12" type="ORF">AMPC_21210</name>
</gene>
<dbReference type="PANTHER" id="PTHR30625:SF3">
    <property type="entry name" value="TOL-PAL SYSTEM PROTEIN TOLQ"/>
    <property type="match status" value="1"/>
</dbReference>
<dbReference type="Pfam" id="PF01618">
    <property type="entry name" value="MotA_ExbB"/>
    <property type="match status" value="1"/>
</dbReference>
<keyword evidence="7 10" id="KW-0472">Membrane</keyword>
<evidence type="ECO:0000256" key="2">
    <source>
        <dbReference type="ARBA" id="ARBA00022475"/>
    </source>
</evidence>
<dbReference type="RefSeq" id="WP_248340582.1">
    <property type="nucleotide sequence ID" value="NZ_AP025592.1"/>
</dbReference>
<evidence type="ECO:0000256" key="7">
    <source>
        <dbReference type="ARBA" id="ARBA00023136"/>
    </source>
</evidence>
<evidence type="ECO:0000256" key="5">
    <source>
        <dbReference type="ARBA" id="ARBA00022692"/>
    </source>
</evidence>
<evidence type="ECO:0000256" key="10">
    <source>
        <dbReference type="SAM" id="Phobius"/>
    </source>
</evidence>
<evidence type="ECO:0000256" key="1">
    <source>
        <dbReference type="ARBA" id="ARBA00004651"/>
    </source>
</evidence>
<dbReference type="PANTHER" id="PTHR30625">
    <property type="entry name" value="PROTEIN TOLQ"/>
    <property type="match status" value="1"/>
</dbReference>
<keyword evidence="9" id="KW-0653">Protein transport</keyword>
<keyword evidence="3" id="KW-0997">Cell inner membrane</keyword>
<keyword evidence="8" id="KW-0131">Cell cycle</keyword>
<dbReference type="EMBL" id="AP025592">
    <property type="protein sequence ID" value="BDG09008.1"/>
    <property type="molecule type" value="Genomic_DNA"/>
</dbReference>
<evidence type="ECO:0000313" key="13">
    <source>
        <dbReference type="Proteomes" id="UP001162734"/>
    </source>
</evidence>
<feature type="transmembrane region" description="Helical" evidence="10">
    <location>
        <begin position="199"/>
        <end position="221"/>
    </location>
</feature>
<keyword evidence="6 10" id="KW-1133">Transmembrane helix</keyword>
<evidence type="ECO:0000256" key="8">
    <source>
        <dbReference type="ARBA" id="ARBA00023306"/>
    </source>
</evidence>
<evidence type="ECO:0000256" key="9">
    <source>
        <dbReference type="RuleBase" id="RU004057"/>
    </source>
</evidence>
<evidence type="ECO:0000313" key="12">
    <source>
        <dbReference type="EMBL" id="BDG09008.1"/>
    </source>
</evidence>
<comment type="similarity">
    <text evidence="9">Belongs to the exbB/tolQ family.</text>
</comment>
<keyword evidence="5 10" id="KW-0812">Transmembrane</keyword>
<evidence type="ECO:0000259" key="11">
    <source>
        <dbReference type="Pfam" id="PF01618"/>
    </source>
</evidence>
<evidence type="ECO:0000256" key="6">
    <source>
        <dbReference type="ARBA" id="ARBA00022989"/>
    </source>
</evidence>
<accession>A0ABM7XAY0</accession>
<evidence type="ECO:0000256" key="3">
    <source>
        <dbReference type="ARBA" id="ARBA00022519"/>
    </source>
</evidence>
<dbReference type="InterPro" id="IPR014163">
    <property type="entry name" value="Tol-Pal_TolQ"/>
</dbReference>
<evidence type="ECO:0000256" key="4">
    <source>
        <dbReference type="ARBA" id="ARBA00022618"/>
    </source>
</evidence>
<name>A0ABM7XAY0_9BACT</name>
<feature type="domain" description="MotA/TolQ/ExbB proton channel" evidence="11">
    <location>
        <begin position="124"/>
        <end position="231"/>
    </location>
</feature>
<comment type="subcellular location">
    <subcellularLocation>
        <location evidence="1">Cell membrane</location>
        <topology evidence="1">Multi-pass membrane protein</topology>
    </subcellularLocation>
    <subcellularLocation>
        <location evidence="9">Membrane</location>
        <topology evidence="9">Multi-pass membrane protein</topology>
    </subcellularLocation>
</comment>
<keyword evidence="2" id="KW-1003">Cell membrane</keyword>
<proteinExistence type="inferred from homology"/>
<reference evidence="13" key="1">
    <citation type="journal article" date="2022" name="Int. J. Syst. Evol. Microbiol.">
        <title>Anaeromyxobacter oryzae sp. nov., Anaeromyxobacter diazotrophicus sp. nov. and Anaeromyxobacter paludicola sp. nov., isolated from paddy soils.</title>
        <authorList>
            <person name="Itoh H."/>
            <person name="Xu Z."/>
            <person name="Mise K."/>
            <person name="Masuda Y."/>
            <person name="Ushijima N."/>
            <person name="Hayakawa C."/>
            <person name="Shiratori Y."/>
            <person name="Senoo K."/>
        </authorList>
    </citation>
    <scope>NUCLEOTIDE SEQUENCE [LARGE SCALE GENOMIC DNA]</scope>
    <source>
        <strain evidence="13">Red630</strain>
    </source>
</reference>
<feature type="transmembrane region" description="Helical" evidence="10">
    <location>
        <begin position="36"/>
        <end position="56"/>
    </location>
</feature>
<dbReference type="InterPro" id="IPR002898">
    <property type="entry name" value="MotA_ExbB_proton_chnl"/>
</dbReference>